<proteinExistence type="inferred from homology"/>
<evidence type="ECO:0000313" key="6">
    <source>
        <dbReference type="EMBL" id="GAA0268171.1"/>
    </source>
</evidence>
<dbReference type="RefSeq" id="WP_344652648.1">
    <property type="nucleotide sequence ID" value="NZ_BAAAGX010000028.1"/>
</dbReference>
<feature type="signal peptide" evidence="4">
    <location>
        <begin position="1"/>
        <end position="18"/>
    </location>
</feature>
<dbReference type="InterPro" id="IPR001254">
    <property type="entry name" value="Trypsin_dom"/>
</dbReference>
<dbReference type="PROSITE" id="PS00134">
    <property type="entry name" value="TRYPSIN_HIS"/>
    <property type="match status" value="1"/>
</dbReference>
<comment type="caution">
    <text evidence="6">The sequence shown here is derived from an EMBL/GenBank/DDBJ whole genome shotgun (WGS) entry which is preliminary data.</text>
</comment>
<keyword evidence="3" id="KW-0472">Membrane</keyword>
<dbReference type="InterPro" id="IPR001314">
    <property type="entry name" value="Peptidase_S1A"/>
</dbReference>
<keyword evidence="3" id="KW-1133">Transmembrane helix</keyword>
<evidence type="ECO:0000313" key="7">
    <source>
        <dbReference type="Proteomes" id="UP001500967"/>
    </source>
</evidence>
<feature type="domain" description="Peptidase S1" evidence="5">
    <location>
        <begin position="28"/>
        <end position="251"/>
    </location>
</feature>
<dbReference type="Proteomes" id="UP001500967">
    <property type="component" value="Unassembled WGS sequence"/>
</dbReference>
<dbReference type="PANTHER" id="PTHR24276">
    <property type="entry name" value="POLYSERASE-RELATED"/>
    <property type="match status" value="1"/>
</dbReference>
<accession>A0ABN0UZU1</accession>
<dbReference type="InterPro" id="IPR050430">
    <property type="entry name" value="Peptidase_S1"/>
</dbReference>
<dbReference type="SMART" id="SM00020">
    <property type="entry name" value="Tryp_SPc"/>
    <property type="match status" value="1"/>
</dbReference>
<gene>
    <name evidence="6" type="ORF">GCM10009539_63890</name>
</gene>
<feature type="chain" id="PRO_5046568885" evidence="4">
    <location>
        <begin position="19"/>
        <end position="282"/>
    </location>
</feature>
<dbReference type="InterPro" id="IPR009003">
    <property type="entry name" value="Peptidase_S1_PA"/>
</dbReference>
<dbReference type="Pfam" id="PF00089">
    <property type="entry name" value="Trypsin"/>
    <property type="match status" value="1"/>
</dbReference>
<dbReference type="SUPFAM" id="SSF50494">
    <property type="entry name" value="Trypsin-like serine proteases"/>
    <property type="match status" value="1"/>
</dbReference>
<dbReference type="PANTHER" id="PTHR24276:SF98">
    <property type="entry name" value="FI18310P1-RELATED"/>
    <property type="match status" value="1"/>
</dbReference>
<sequence length="282" mass="28793">MFLRFLAVTVLTAAAAVAPVGVRPAAAIANGTDGAYPFAVLLVMSGLPTAEHGTRDSSCSGALIAPEWVITAGHCFRDVGGRRVSRTVADRTTAVVGRSDLGGTEGWEREVVDVRQAGDADVALARLDADVPGGTPLVVGTAPPTVGETVRLAGYGLTIRDGAYAPATRLQTGQFAVDRVGDSVLEISGRVPGPDTSACEHDSGGPYFRERPDGVAVLVGVVSTGPSCPHPGADIGARTDNLSGWIEDTVRGGGVPFGRLALGGLVVLAVLVGAHRVRAGRR</sequence>
<keyword evidence="7" id="KW-1185">Reference proteome</keyword>
<keyword evidence="4" id="KW-0732">Signal</keyword>
<dbReference type="EMBL" id="BAAAGX010000028">
    <property type="protein sequence ID" value="GAA0268171.1"/>
    <property type="molecule type" value="Genomic_DNA"/>
</dbReference>
<keyword evidence="2" id="KW-1015">Disulfide bond</keyword>
<dbReference type="PRINTS" id="PR00722">
    <property type="entry name" value="CHYMOTRYPSIN"/>
</dbReference>
<evidence type="ECO:0000256" key="3">
    <source>
        <dbReference type="SAM" id="Phobius"/>
    </source>
</evidence>
<dbReference type="Gene3D" id="2.40.10.10">
    <property type="entry name" value="Trypsin-like serine proteases"/>
    <property type="match status" value="2"/>
</dbReference>
<name>A0ABN0UZU1_9ACTN</name>
<evidence type="ECO:0000256" key="1">
    <source>
        <dbReference type="ARBA" id="ARBA00007664"/>
    </source>
</evidence>
<protein>
    <submittedName>
        <fullName evidence="6">Trypsin-like serine protease</fullName>
    </submittedName>
</protein>
<feature type="transmembrane region" description="Helical" evidence="3">
    <location>
        <begin position="257"/>
        <end position="274"/>
    </location>
</feature>
<evidence type="ECO:0000256" key="2">
    <source>
        <dbReference type="ARBA" id="ARBA00023157"/>
    </source>
</evidence>
<dbReference type="PROSITE" id="PS50240">
    <property type="entry name" value="TRYPSIN_DOM"/>
    <property type="match status" value="1"/>
</dbReference>
<comment type="similarity">
    <text evidence="1">Belongs to the peptidase S1 family.</text>
</comment>
<dbReference type="InterPro" id="IPR043504">
    <property type="entry name" value="Peptidase_S1_PA_chymotrypsin"/>
</dbReference>
<evidence type="ECO:0000259" key="5">
    <source>
        <dbReference type="PROSITE" id="PS50240"/>
    </source>
</evidence>
<evidence type="ECO:0000256" key="4">
    <source>
        <dbReference type="SAM" id="SignalP"/>
    </source>
</evidence>
<reference evidence="6 7" key="1">
    <citation type="journal article" date="2019" name="Int. J. Syst. Evol. Microbiol.">
        <title>The Global Catalogue of Microorganisms (GCM) 10K type strain sequencing project: providing services to taxonomists for standard genome sequencing and annotation.</title>
        <authorList>
            <consortium name="The Broad Institute Genomics Platform"/>
            <consortium name="The Broad Institute Genome Sequencing Center for Infectious Disease"/>
            <person name="Wu L."/>
            <person name="Ma J."/>
        </authorList>
    </citation>
    <scope>NUCLEOTIDE SEQUENCE [LARGE SCALE GENOMIC DNA]</scope>
    <source>
        <strain evidence="6 7">JCM 10425</strain>
    </source>
</reference>
<keyword evidence="3" id="KW-0812">Transmembrane</keyword>
<organism evidence="6 7">
    <name type="scientific">Cryptosporangium japonicum</name>
    <dbReference type="NCBI Taxonomy" id="80872"/>
    <lineage>
        <taxon>Bacteria</taxon>
        <taxon>Bacillati</taxon>
        <taxon>Actinomycetota</taxon>
        <taxon>Actinomycetes</taxon>
        <taxon>Cryptosporangiales</taxon>
        <taxon>Cryptosporangiaceae</taxon>
        <taxon>Cryptosporangium</taxon>
    </lineage>
</organism>
<dbReference type="InterPro" id="IPR018114">
    <property type="entry name" value="TRYPSIN_HIS"/>
</dbReference>